<dbReference type="EMBL" id="VSSQ01051528">
    <property type="protein sequence ID" value="MPN05623.1"/>
    <property type="molecule type" value="Genomic_DNA"/>
</dbReference>
<evidence type="ECO:0000313" key="1">
    <source>
        <dbReference type="EMBL" id="MPN05623.1"/>
    </source>
</evidence>
<reference evidence="1" key="1">
    <citation type="submission" date="2019-08" db="EMBL/GenBank/DDBJ databases">
        <authorList>
            <person name="Kucharzyk K."/>
            <person name="Murdoch R.W."/>
            <person name="Higgins S."/>
            <person name="Loffler F."/>
        </authorList>
    </citation>
    <scope>NUCLEOTIDE SEQUENCE</scope>
</reference>
<protein>
    <submittedName>
        <fullName evidence="1">Uncharacterized protein</fullName>
    </submittedName>
</protein>
<name>A0A645EYY7_9ZZZZ</name>
<comment type="caution">
    <text evidence="1">The sequence shown here is derived from an EMBL/GenBank/DDBJ whole genome shotgun (WGS) entry which is preliminary data.</text>
</comment>
<sequence length="242" mass="27201">MLHNPLLFISLRCHVLCCFCVDLAAAHSGMERCDSNLLRLFQNLVNFYALRFWISEKNRSAHFGNVSLAGCTQMNDYRSIVFQLRMTGIGMDIHLTGMRQNLHSERRPHGARFGHGVFRLSKNVCLHHAGSDAVDSSLHTCRKSSSGHPHFFNLLRNLDAADFVARRGNVTNHHIRRCIAETLIVLQADKIAGKANFRCRPVLRLQPGAHHGALVVLREHVSSNFFDSGRCANMTGLHPQAE</sequence>
<organism evidence="1">
    <name type="scientific">bioreactor metagenome</name>
    <dbReference type="NCBI Taxonomy" id="1076179"/>
    <lineage>
        <taxon>unclassified sequences</taxon>
        <taxon>metagenomes</taxon>
        <taxon>ecological metagenomes</taxon>
    </lineage>
</organism>
<accession>A0A645EYY7</accession>
<gene>
    <name evidence="1" type="ORF">SDC9_152874</name>
</gene>
<dbReference type="AlphaFoldDB" id="A0A645EYY7"/>
<proteinExistence type="predicted"/>